<sequence>MDLFSPQCSVYGTSFPWICDMEKTQLFFFFLGGCVISANAAIPYSNLLQFHKDLPPLFFHLSLVLIIKKITWIGCDKALQN</sequence>
<dbReference type="AlphaFoldDB" id="A0A3N7FVZ7"/>
<keyword evidence="3" id="KW-1185">Reference proteome</keyword>
<proteinExistence type="predicted"/>
<dbReference type="Proteomes" id="UP000006729">
    <property type="component" value="Chromosome 13"/>
</dbReference>
<reference evidence="2 3" key="1">
    <citation type="journal article" date="2006" name="Science">
        <title>The genome of black cottonwood, Populus trichocarpa (Torr. &amp; Gray).</title>
        <authorList>
            <person name="Tuskan G.A."/>
            <person name="Difazio S."/>
            <person name="Jansson S."/>
            <person name="Bohlmann J."/>
            <person name="Grigoriev I."/>
            <person name="Hellsten U."/>
            <person name="Putnam N."/>
            <person name="Ralph S."/>
            <person name="Rombauts S."/>
            <person name="Salamov A."/>
            <person name="Schein J."/>
            <person name="Sterck L."/>
            <person name="Aerts A."/>
            <person name="Bhalerao R.R."/>
            <person name="Bhalerao R.P."/>
            <person name="Blaudez D."/>
            <person name="Boerjan W."/>
            <person name="Brun A."/>
            <person name="Brunner A."/>
            <person name="Busov V."/>
            <person name="Campbell M."/>
            <person name="Carlson J."/>
            <person name="Chalot M."/>
            <person name="Chapman J."/>
            <person name="Chen G.L."/>
            <person name="Cooper D."/>
            <person name="Coutinho P.M."/>
            <person name="Couturier J."/>
            <person name="Covert S."/>
            <person name="Cronk Q."/>
            <person name="Cunningham R."/>
            <person name="Davis J."/>
            <person name="Degroeve S."/>
            <person name="Dejardin A."/>
            <person name="Depamphilis C."/>
            <person name="Detter J."/>
            <person name="Dirks B."/>
            <person name="Dubchak I."/>
            <person name="Duplessis S."/>
            <person name="Ehlting J."/>
            <person name="Ellis B."/>
            <person name="Gendler K."/>
            <person name="Goodstein D."/>
            <person name="Gribskov M."/>
            <person name="Grimwood J."/>
            <person name="Groover A."/>
            <person name="Gunter L."/>
            <person name="Hamberger B."/>
            <person name="Heinze B."/>
            <person name="Helariutta Y."/>
            <person name="Henrissat B."/>
            <person name="Holligan D."/>
            <person name="Holt R."/>
            <person name="Huang W."/>
            <person name="Islam-Faridi N."/>
            <person name="Jones S."/>
            <person name="Jones-Rhoades M."/>
            <person name="Jorgensen R."/>
            <person name="Joshi C."/>
            <person name="Kangasjarvi J."/>
            <person name="Karlsson J."/>
            <person name="Kelleher C."/>
            <person name="Kirkpatrick R."/>
            <person name="Kirst M."/>
            <person name="Kohler A."/>
            <person name="Kalluri U."/>
            <person name="Larimer F."/>
            <person name="Leebens-Mack J."/>
            <person name="Leple J.C."/>
            <person name="Locascio P."/>
            <person name="Lou Y."/>
            <person name="Lucas S."/>
            <person name="Martin F."/>
            <person name="Montanini B."/>
            <person name="Napoli C."/>
            <person name="Nelson D.R."/>
            <person name="Nelson C."/>
            <person name="Nieminen K."/>
            <person name="Nilsson O."/>
            <person name="Pereda V."/>
            <person name="Peter G."/>
            <person name="Philippe R."/>
            <person name="Pilate G."/>
            <person name="Poliakov A."/>
            <person name="Razumovskaya J."/>
            <person name="Richardson P."/>
            <person name="Rinaldi C."/>
            <person name="Ritland K."/>
            <person name="Rouze P."/>
            <person name="Ryaboy D."/>
            <person name="Schmutz J."/>
            <person name="Schrader J."/>
            <person name="Segerman B."/>
            <person name="Shin H."/>
            <person name="Siddiqui A."/>
            <person name="Sterky F."/>
            <person name="Terry A."/>
            <person name="Tsai C.J."/>
            <person name="Uberbacher E."/>
            <person name="Unneberg P."/>
            <person name="Vahala J."/>
            <person name="Wall K."/>
            <person name="Wessler S."/>
            <person name="Yang G."/>
            <person name="Yin T."/>
            <person name="Douglas C."/>
            <person name="Marra M."/>
            <person name="Sandberg G."/>
            <person name="Van de Peer Y."/>
            <person name="Rokhsar D."/>
        </authorList>
    </citation>
    <scope>NUCLEOTIDE SEQUENCE [LARGE SCALE GENOMIC DNA]</scope>
    <source>
        <strain evidence="3">cv. Nisqually</strain>
    </source>
</reference>
<accession>A0A3N7FVZ7</accession>
<keyword evidence="1" id="KW-0812">Transmembrane</keyword>
<organism evidence="2 3">
    <name type="scientific">Populus trichocarpa</name>
    <name type="common">Western balsam poplar</name>
    <name type="synonym">Populus balsamifera subsp. trichocarpa</name>
    <dbReference type="NCBI Taxonomy" id="3694"/>
    <lineage>
        <taxon>Eukaryota</taxon>
        <taxon>Viridiplantae</taxon>
        <taxon>Streptophyta</taxon>
        <taxon>Embryophyta</taxon>
        <taxon>Tracheophyta</taxon>
        <taxon>Spermatophyta</taxon>
        <taxon>Magnoliopsida</taxon>
        <taxon>eudicotyledons</taxon>
        <taxon>Gunneridae</taxon>
        <taxon>Pentapetalae</taxon>
        <taxon>rosids</taxon>
        <taxon>fabids</taxon>
        <taxon>Malpighiales</taxon>
        <taxon>Salicaceae</taxon>
        <taxon>Saliceae</taxon>
        <taxon>Populus</taxon>
    </lineage>
</organism>
<evidence type="ECO:0000256" key="1">
    <source>
        <dbReference type="SAM" id="Phobius"/>
    </source>
</evidence>
<feature type="transmembrane region" description="Helical" evidence="1">
    <location>
        <begin position="26"/>
        <end position="45"/>
    </location>
</feature>
<protein>
    <submittedName>
        <fullName evidence="2">Uncharacterized protein</fullName>
    </submittedName>
</protein>
<dbReference type="EMBL" id="CM009302">
    <property type="protein sequence ID" value="RQO99123.1"/>
    <property type="molecule type" value="Genomic_DNA"/>
</dbReference>
<evidence type="ECO:0000313" key="2">
    <source>
        <dbReference type="EMBL" id="RQO99123.1"/>
    </source>
</evidence>
<keyword evidence="1" id="KW-0472">Membrane</keyword>
<dbReference type="InParanoid" id="A0A3N7FVZ7"/>
<keyword evidence="1" id="KW-1133">Transmembrane helix</keyword>
<name>A0A3N7FVZ7_POPTR</name>
<gene>
    <name evidence="2" type="ORF">POPTR_013G076950</name>
</gene>
<evidence type="ECO:0000313" key="3">
    <source>
        <dbReference type="Proteomes" id="UP000006729"/>
    </source>
</evidence>